<reference evidence="2 3" key="1">
    <citation type="journal article" date="2019" name="mSystems">
        <title>Diverse, abundant and novel viruses infecting the marine abundant Roseobacter RCA lineage.</title>
        <authorList>
            <person name="Zhang Z.F."/>
            <person name="Chen F."/>
            <person name="Chu X."/>
            <person name="Zhang H."/>
            <person name="Luo H.W."/>
            <person name="Zhai Z.Q."/>
            <person name="Yang M.Y."/>
            <person name="Zhao Y.L."/>
        </authorList>
    </citation>
    <scope>NUCLEOTIDE SEQUENCE [LARGE SCALE GENOMIC DNA]</scope>
</reference>
<feature type="domain" description="Gene product 88" evidence="1">
    <location>
        <begin position="40"/>
        <end position="153"/>
    </location>
</feature>
<organism evidence="2 3">
    <name type="scientific">Roseobacter phage CRP-5</name>
    <dbReference type="NCBI Taxonomy" id="2559284"/>
    <lineage>
        <taxon>Viruses</taxon>
        <taxon>Duplodnaviria</taxon>
        <taxon>Heunggongvirae</taxon>
        <taxon>Uroviricota</taxon>
        <taxon>Caudoviricetes</taxon>
        <taxon>Zobellviridae</taxon>
        <taxon>Cobavirinae</taxon>
        <taxon>Veravirus</taxon>
    </lineage>
</organism>
<dbReference type="InterPro" id="IPR020290">
    <property type="entry name" value="Gp88"/>
</dbReference>
<gene>
    <name evidence="2" type="ORF">CRP5_gp02</name>
</gene>
<dbReference type="Pfam" id="PF17338">
    <property type="entry name" value="GP88"/>
    <property type="match status" value="1"/>
</dbReference>
<evidence type="ECO:0000259" key="1">
    <source>
        <dbReference type="Pfam" id="PF17338"/>
    </source>
</evidence>
<accession>A0A646QW88</accession>
<dbReference type="EMBL" id="MK613347">
    <property type="protein sequence ID" value="QBQ72668.1"/>
    <property type="molecule type" value="Genomic_DNA"/>
</dbReference>
<protein>
    <recommendedName>
        <fullName evidence="1">Gene product 88 domain-containing protein</fullName>
    </recommendedName>
</protein>
<proteinExistence type="predicted"/>
<name>A0A646QW88_9CAUD</name>
<sequence>MAHPLIHISKMTGKLDGFQAISTNTMTNEYCVKQNASGKADNICTKCYSHTMLKSYRKNMQPALQRNSEALANKVHDMDYLPSINQAWFRFNAHGELINLTHLENLNRIAKKNPHCSFALWTKRNDLVSKYYKTREKPSNMILIYSNSKVSTIMSKPPKHFDRTFNNVLEHEHVDKQNCTGQKCKDCRLCYTIGNHVTTIVEMVKKY</sequence>
<dbReference type="Proteomes" id="UP000425344">
    <property type="component" value="Segment"/>
</dbReference>
<evidence type="ECO:0000313" key="2">
    <source>
        <dbReference type="EMBL" id="QBQ72668.1"/>
    </source>
</evidence>
<evidence type="ECO:0000313" key="3">
    <source>
        <dbReference type="Proteomes" id="UP000425344"/>
    </source>
</evidence>